<accession>A0ACB6Z6G0</accession>
<gene>
    <name evidence="1" type="ORF">BDM02DRAFT_3101858</name>
</gene>
<sequence>MSSTATTKKPISALPLPPEHLLFTKNLTPDAEIPNPVRFLEILKEKPSIQRRSRAISAQSHFSFTSPLPVHFPYRLQPPDPSPTDEERLNYIERKLAELEPLEERLLPPAAGGSHYKKFASSNRDPEQVLVGLSEAGLRDCVPGLDVGDAFSVIGKPSLLPPEEVNGSREATEEEIAARQELIDILSGRSMIVPFDENGKPVSAPWSLRYSGHQFGVWAGQLGDGRAISVLTTPHPNDPELVTEIQLKGAGRTPYSRNADGLAVTRSSIREFLAAEAMHALGIPTSRSLTLISLPGIEVWRERVETACIAARMAPSFLRVGSFEALNPPTNMFFIGGYQQLSHWEGLRVLGEWAGRRVLRLEGVKWEGENKTVWGKKLVLETAKRNAKMVAGWQVYGFMHGVINTDNVSILGLTIDYGPYAFMDVFDSWHVCNHTDEEGRYSYKRQPEMVFYAVQALLRSVAPIIAAEEELGGKAISEGWANVDEKKLEQWSKAGQESVRSEVKQVWDDTYDEEYARLFRRRLGLRKGLKSDETGIFKRFLDLMEEHNLDFHSTFRKLSAFRSSYIQGDDEKLNVFISHLLESTPRPGKLDQEKASADFKAWLTKYSHRIFEEREEWSNNSQEEIDALRAKEMNGVNPRFVLRQWVLEEAIARVEKDAVSGRRILAKMATNPYEPWGAEGVDEEVCTSGEVREERKYCGLGEEKMLGFQCSCSS</sequence>
<evidence type="ECO:0000313" key="2">
    <source>
        <dbReference type="Proteomes" id="UP000886501"/>
    </source>
</evidence>
<keyword evidence="2" id="KW-1185">Reference proteome</keyword>
<dbReference type="Proteomes" id="UP000886501">
    <property type="component" value="Unassembled WGS sequence"/>
</dbReference>
<evidence type="ECO:0000313" key="1">
    <source>
        <dbReference type="EMBL" id="KAF9645094.1"/>
    </source>
</evidence>
<dbReference type="EMBL" id="MU118104">
    <property type="protein sequence ID" value="KAF9645094.1"/>
    <property type="molecule type" value="Genomic_DNA"/>
</dbReference>
<reference evidence="1" key="1">
    <citation type="submission" date="2019-10" db="EMBL/GenBank/DDBJ databases">
        <authorList>
            <consortium name="DOE Joint Genome Institute"/>
            <person name="Kuo A."/>
            <person name="Miyauchi S."/>
            <person name="Kiss E."/>
            <person name="Drula E."/>
            <person name="Kohler A."/>
            <person name="Sanchez-Garcia M."/>
            <person name="Andreopoulos B."/>
            <person name="Barry K.W."/>
            <person name="Bonito G."/>
            <person name="Buee M."/>
            <person name="Carver A."/>
            <person name="Chen C."/>
            <person name="Cichocki N."/>
            <person name="Clum A."/>
            <person name="Culley D."/>
            <person name="Crous P.W."/>
            <person name="Fauchery L."/>
            <person name="Girlanda M."/>
            <person name="Hayes R."/>
            <person name="Keri Z."/>
            <person name="Labutti K."/>
            <person name="Lipzen A."/>
            <person name="Lombard V."/>
            <person name="Magnuson J."/>
            <person name="Maillard F."/>
            <person name="Morin E."/>
            <person name="Murat C."/>
            <person name="Nolan M."/>
            <person name="Ohm R."/>
            <person name="Pangilinan J."/>
            <person name="Pereira M."/>
            <person name="Perotto S."/>
            <person name="Peter M."/>
            <person name="Riley R."/>
            <person name="Sitrit Y."/>
            <person name="Stielow B."/>
            <person name="Szollosi G."/>
            <person name="Zifcakova L."/>
            <person name="Stursova M."/>
            <person name="Spatafora J.W."/>
            <person name="Tedersoo L."/>
            <person name="Vaario L.-M."/>
            <person name="Yamada A."/>
            <person name="Yan M."/>
            <person name="Wang P."/>
            <person name="Xu J."/>
            <person name="Bruns T."/>
            <person name="Baldrian P."/>
            <person name="Vilgalys R."/>
            <person name="Henrissat B."/>
            <person name="Grigoriev I.V."/>
            <person name="Hibbett D."/>
            <person name="Nagy L.G."/>
            <person name="Martin F.M."/>
        </authorList>
    </citation>
    <scope>NUCLEOTIDE SEQUENCE</scope>
    <source>
        <strain evidence="1">P2</strain>
    </source>
</reference>
<protein>
    <submittedName>
        <fullName evidence="1">UPF0061-domain-containing protein</fullName>
    </submittedName>
</protein>
<organism evidence="1 2">
    <name type="scientific">Thelephora ganbajun</name>
    <name type="common">Ganba fungus</name>
    <dbReference type="NCBI Taxonomy" id="370292"/>
    <lineage>
        <taxon>Eukaryota</taxon>
        <taxon>Fungi</taxon>
        <taxon>Dikarya</taxon>
        <taxon>Basidiomycota</taxon>
        <taxon>Agaricomycotina</taxon>
        <taxon>Agaricomycetes</taxon>
        <taxon>Thelephorales</taxon>
        <taxon>Thelephoraceae</taxon>
        <taxon>Thelephora</taxon>
    </lineage>
</organism>
<comment type="caution">
    <text evidence="1">The sequence shown here is derived from an EMBL/GenBank/DDBJ whole genome shotgun (WGS) entry which is preliminary data.</text>
</comment>
<proteinExistence type="predicted"/>
<reference evidence="1" key="2">
    <citation type="journal article" date="2020" name="Nat. Commun.">
        <title>Large-scale genome sequencing of mycorrhizal fungi provides insights into the early evolution of symbiotic traits.</title>
        <authorList>
            <person name="Miyauchi S."/>
            <person name="Kiss E."/>
            <person name="Kuo A."/>
            <person name="Drula E."/>
            <person name="Kohler A."/>
            <person name="Sanchez-Garcia M."/>
            <person name="Morin E."/>
            <person name="Andreopoulos B."/>
            <person name="Barry K.W."/>
            <person name="Bonito G."/>
            <person name="Buee M."/>
            <person name="Carver A."/>
            <person name="Chen C."/>
            <person name="Cichocki N."/>
            <person name="Clum A."/>
            <person name="Culley D."/>
            <person name="Crous P.W."/>
            <person name="Fauchery L."/>
            <person name="Girlanda M."/>
            <person name="Hayes R.D."/>
            <person name="Keri Z."/>
            <person name="LaButti K."/>
            <person name="Lipzen A."/>
            <person name="Lombard V."/>
            <person name="Magnuson J."/>
            <person name="Maillard F."/>
            <person name="Murat C."/>
            <person name="Nolan M."/>
            <person name="Ohm R.A."/>
            <person name="Pangilinan J."/>
            <person name="Pereira M.F."/>
            <person name="Perotto S."/>
            <person name="Peter M."/>
            <person name="Pfister S."/>
            <person name="Riley R."/>
            <person name="Sitrit Y."/>
            <person name="Stielow J.B."/>
            <person name="Szollosi G."/>
            <person name="Zifcakova L."/>
            <person name="Stursova M."/>
            <person name="Spatafora J.W."/>
            <person name="Tedersoo L."/>
            <person name="Vaario L.M."/>
            <person name="Yamada A."/>
            <person name="Yan M."/>
            <person name="Wang P."/>
            <person name="Xu J."/>
            <person name="Bruns T."/>
            <person name="Baldrian P."/>
            <person name="Vilgalys R."/>
            <person name="Dunand C."/>
            <person name="Henrissat B."/>
            <person name="Grigoriev I.V."/>
            <person name="Hibbett D."/>
            <person name="Nagy L.G."/>
            <person name="Martin F.M."/>
        </authorList>
    </citation>
    <scope>NUCLEOTIDE SEQUENCE</scope>
    <source>
        <strain evidence="1">P2</strain>
    </source>
</reference>
<name>A0ACB6Z6G0_THEGA</name>